<evidence type="ECO:0000256" key="5">
    <source>
        <dbReference type="ARBA" id="ARBA00022737"/>
    </source>
</evidence>
<dbReference type="InterPro" id="IPR049883">
    <property type="entry name" value="NOTCH1_EGF-like"/>
</dbReference>
<dbReference type="PANTHER" id="PTHR13802">
    <property type="entry name" value="MUCIN 4-RELATED"/>
    <property type="match status" value="1"/>
</dbReference>
<keyword evidence="7" id="KW-0472">Membrane</keyword>
<evidence type="ECO:0000259" key="10">
    <source>
        <dbReference type="PROSITE" id="PS50026"/>
    </source>
</evidence>
<keyword evidence="13" id="KW-1185">Reference proteome</keyword>
<feature type="domain" description="VWFD" evidence="11">
    <location>
        <begin position="335"/>
        <end position="559"/>
    </location>
</feature>
<keyword evidence="2 9" id="KW-0245">EGF-like domain</keyword>
<organism evidence="12 13">
    <name type="scientific">Stichopus japonicus</name>
    <name type="common">Sea cucumber</name>
    <dbReference type="NCBI Taxonomy" id="307972"/>
    <lineage>
        <taxon>Eukaryota</taxon>
        <taxon>Metazoa</taxon>
        <taxon>Echinodermata</taxon>
        <taxon>Eleutherozoa</taxon>
        <taxon>Echinozoa</taxon>
        <taxon>Holothuroidea</taxon>
        <taxon>Aspidochirotacea</taxon>
        <taxon>Aspidochirotida</taxon>
        <taxon>Stichopodidae</taxon>
        <taxon>Apostichopus</taxon>
    </lineage>
</organism>
<keyword evidence="3" id="KW-0812">Transmembrane</keyword>
<reference evidence="12 13" key="1">
    <citation type="journal article" date="2017" name="PLoS Biol.">
        <title>The sea cucumber genome provides insights into morphological evolution and visceral regeneration.</title>
        <authorList>
            <person name="Zhang X."/>
            <person name="Sun L."/>
            <person name="Yuan J."/>
            <person name="Sun Y."/>
            <person name="Gao Y."/>
            <person name="Zhang L."/>
            <person name="Li S."/>
            <person name="Dai H."/>
            <person name="Hamel J.F."/>
            <person name="Liu C."/>
            <person name="Yu Y."/>
            <person name="Liu S."/>
            <person name="Lin W."/>
            <person name="Guo K."/>
            <person name="Jin S."/>
            <person name="Xu P."/>
            <person name="Storey K.B."/>
            <person name="Huan P."/>
            <person name="Zhang T."/>
            <person name="Zhou Y."/>
            <person name="Zhang J."/>
            <person name="Lin C."/>
            <person name="Li X."/>
            <person name="Xing L."/>
            <person name="Huo D."/>
            <person name="Sun M."/>
            <person name="Wang L."/>
            <person name="Mercier A."/>
            <person name="Li F."/>
            <person name="Yang H."/>
            <person name="Xiang J."/>
        </authorList>
    </citation>
    <scope>NUCLEOTIDE SEQUENCE [LARGE SCALE GENOMIC DNA]</scope>
    <source>
        <strain evidence="12">Shaxun</strain>
        <tissue evidence="12">Muscle</tissue>
    </source>
</reference>
<evidence type="ECO:0000313" key="12">
    <source>
        <dbReference type="EMBL" id="PIK53340.1"/>
    </source>
</evidence>
<comment type="caution">
    <text evidence="9">Lacks conserved residue(s) required for the propagation of feature annotation.</text>
</comment>
<dbReference type="FunFam" id="2.10.25.10:FF:000240">
    <property type="entry name" value="Vitamin K-dependent protein S"/>
    <property type="match status" value="1"/>
</dbReference>
<name>A0A2G8KZK5_STIJA</name>
<sequence length="893" mass="99230">MGARNNKYAPKLFEHVSKRTSFLNSGIHSRSSYPYPHSWFLDYLPAVAPFWADAEIALGYSNVYYQANTFQAVLLTDGRYSFALFNYQECEMNWNVQALSYPNVIIGHNSRGSNGYGSTQIQNSLPFSSTLDKFRPDLLTGNTGLKGKWEFRLEDNTETTVNSKQFCLDWYYQEPSPYQWTFRFDPCPPSYWQARRDWRYIRTSRMYDMVKFVISQLCLVHGGGGGWVVVVGMELLGTGGAGALLRATFVVTTLTPNPLITGTGHYFKAALQNVINITTDGDLTNTDMKSGLYLEQLEKILLEDEFKISTGCLFQRKIFYLGITAVTSPGTGTSAICIGIVGRQLQPFGTGLQDGVRKFLGSVFHVIITCVSSEDFGVLKIQRKTFSCFKETERAINRKTNQTTQATVFNAFAAVFVNATKVQIGLDEMDEEFEIYLDDEWFNATRLKEEETYNHDDNGTFLLRYEKTENSSGITALWDSGISVTVEARLGLLDVVFSAPELYRNGSTRGLLGVWNGDSGDDFLRRDDVQQVPANGVNLTERELYEFGESWRVKKADSLFHTSSRRKRADDESETFKPIFLSDLVEEAKANDTEFYNEVLDTCGSNTECQYDSLATKDAELGASSKVSQEVLQSDQKSINNFPPNITGDDELWAEVGQVANYSFEAVDLDGDEIHVSLIGNVTNATLTDSSVSWIPSSIDIVILAIQASDNQSSSVLEPAVKICDCKNNGSCLWDSYTQTSDIDADKFAVVVCNCTSGWTGDFCEKDLDACEDEPCYPGVSCFDEKPPSENATCGSCPENLVGDGFQCYDADECAAKPEPCEQICDNILGGYACSCRKGYSLSLDDSATCLDEDECELNTHNCDENAFCTNTEGSFQCNCTDGYYGDGFNCTG</sequence>
<keyword evidence="8" id="KW-1015">Disulfide bond</keyword>
<dbReference type="InterPro" id="IPR056619">
    <property type="entry name" value="C8-3_MUC4"/>
</dbReference>
<protein>
    <submittedName>
        <fullName evidence="12">Putative fibrillin-1</fullName>
    </submittedName>
</protein>
<evidence type="ECO:0000256" key="4">
    <source>
        <dbReference type="ARBA" id="ARBA00022729"/>
    </source>
</evidence>
<dbReference type="InterPro" id="IPR024731">
    <property type="entry name" value="NELL2-like_EGF"/>
</dbReference>
<evidence type="ECO:0000256" key="8">
    <source>
        <dbReference type="ARBA" id="ARBA00023157"/>
    </source>
</evidence>
<keyword evidence="6" id="KW-1133">Transmembrane helix</keyword>
<dbReference type="GO" id="GO:0005509">
    <property type="term" value="F:calcium ion binding"/>
    <property type="evidence" value="ECO:0007669"/>
    <property type="project" value="InterPro"/>
</dbReference>
<dbReference type="FunFam" id="2.10.25.10:FF:000038">
    <property type="entry name" value="Fibrillin 2"/>
    <property type="match status" value="1"/>
</dbReference>
<dbReference type="PROSITE" id="PS51233">
    <property type="entry name" value="VWFD"/>
    <property type="match status" value="1"/>
</dbReference>
<dbReference type="STRING" id="307972.A0A2G8KZK5"/>
<dbReference type="InterPro" id="IPR001881">
    <property type="entry name" value="EGF-like_Ca-bd_dom"/>
</dbReference>
<comment type="subcellular location">
    <subcellularLocation>
        <location evidence="1">Membrane</location>
    </subcellularLocation>
</comment>
<dbReference type="AlphaFoldDB" id="A0A2G8KZK5"/>
<evidence type="ECO:0000256" key="7">
    <source>
        <dbReference type="ARBA" id="ARBA00023136"/>
    </source>
</evidence>
<dbReference type="OrthoDB" id="4405280at2759"/>
<gene>
    <name evidence="12" type="ORF">BSL78_09757</name>
</gene>
<dbReference type="InterPro" id="IPR000742">
    <property type="entry name" value="EGF"/>
</dbReference>
<evidence type="ECO:0000256" key="2">
    <source>
        <dbReference type="ARBA" id="ARBA00022536"/>
    </source>
</evidence>
<dbReference type="EMBL" id="MRZV01000291">
    <property type="protein sequence ID" value="PIK53340.1"/>
    <property type="molecule type" value="Genomic_DNA"/>
</dbReference>
<dbReference type="SUPFAM" id="SSF57184">
    <property type="entry name" value="Growth factor receptor domain"/>
    <property type="match status" value="1"/>
</dbReference>
<dbReference type="GO" id="GO:0016020">
    <property type="term" value="C:membrane"/>
    <property type="evidence" value="ECO:0007669"/>
    <property type="project" value="UniProtKB-SubCell"/>
</dbReference>
<evidence type="ECO:0000313" key="13">
    <source>
        <dbReference type="Proteomes" id="UP000230750"/>
    </source>
</evidence>
<dbReference type="PROSITE" id="PS00010">
    <property type="entry name" value="ASX_HYDROXYL"/>
    <property type="match status" value="2"/>
</dbReference>
<dbReference type="Proteomes" id="UP000230750">
    <property type="component" value="Unassembled WGS sequence"/>
</dbReference>
<dbReference type="PROSITE" id="PS00022">
    <property type="entry name" value="EGF_1"/>
    <property type="match status" value="1"/>
</dbReference>
<dbReference type="InterPro" id="IPR018097">
    <property type="entry name" value="EGF_Ca-bd_CS"/>
</dbReference>
<dbReference type="PROSITE" id="PS50026">
    <property type="entry name" value="EGF_3"/>
    <property type="match status" value="1"/>
</dbReference>
<feature type="domain" description="EGF-like" evidence="10">
    <location>
        <begin position="852"/>
        <end position="892"/>
    </location>
</feature>
<keyword evidence="5" id="KW-0677">Repeat</keyword>
<dbReference type="GO" id="GO:0071944">
    <property type="term" value="C:cell periphery"/>
    <property type="evidence" value="ECO:0007669"/>
    <property type="project" value="UniProtKB-ARBA"/>
</dbReference>
<dbReference type="SMART" id="SM00539">
    <property type="entry name" value="NIDO"/>
    <property type="match status" value="1"/>
</dbReference>
<dbReference type="InterPro" id="IPR001846">
    <property type="entry name" value="VWF_type-D"/>
</dbReference>
<comment type="caution">
    <text evidence="12">The sequence shown here is derived from an EMBL/GenBank/DDBJ whole genome shotgun (WGS) entry which is preliminary data.</text>
</comment>
<dbReference type="InterPro" id="IPR009030">
    <property type="entry name" value="Growth_fac_rcpt_cys_sf"/>
</dbReference>
<proteinExistence type="predicted"/>
<dbReference type="InterPro" id="IPR051495">
    <property type="entry name" value="Epithelial_Barrier/Signaling"/>
</dbReference>
<dbReference type="PANTHER" id="PTHR13802:SF52">
    <property type="entry name" value="MUCIN-4"/>
    <property type="match status" value="1"/>
</dbReference>
<dbReference type="Pfam" id="PF12947">
    <property type="entry name" value="EGF_3"/>
    <property type="match status" value="1"/>
</dbReference>
<dbReference type="GO" id="GO:0007160">
    <property type="term" value="P:cell-matrix adhesion"/>
    <property type="evidence" value="ECO:0007669"/>
    <property type="project" value="InterPro"/>
</dbReference>
<dbReference type="CDD" id="cd00054">
    <property type="entry name" value="EGF_CA"/>
    <property type="match status" value="1"/>
</dbReference>
<evidence type="ECO:0000256" key="1">
    <source>
        <dbReference type="ARBA" id="ARBA00004370"/>
    </source>
</evidence>
<dbReference type="PROSITE" id="PS01186">
    <property type="entry name" value="EGF_2"/>
    <property type="match status" value="2"/>
</dbReference>
<dbReference type="Pfam" id="PF07645">
    <property type="entry name" value="EGF_CA"/>
    <property type="match status" value="1"/>
</dbReference>
<dbReference type="SMART" id="SM00181">
    <property type="entry name" value="EGF"/>
    <property type="match status" value="4"/>
</dbReference>
<evidence type="ECO:0000256" key="9">
    <source>
        <dbReference type="PROSITE-ProRule" id="PRU00076"/>
    </source>
</evidence>
<dbReference type="Pfam" id="PF06119">
    <property type="entry name" value="NIDO"/>
    <property type="match status" value="1"/>
</dbReference>
<dbReference type="PROSITE" id="PS01187">
    <property type="entry name" value="EGF_CA"/>
    <property type="match status" value="1"/>
</dbReference>
<keyword evidence="4" id="KW-0732">Signal</keyword>
<evidence type="ECO:0000256" key="3">
    <source>
        <dbReference type="ARBA" id="ARBA00022692"/>
    </source>
</evidence>
<dbReference type="InterPro" id="IPR000152">
    <property type="entry name" value="EGF-type_Asp/Asn_hydroxyl_site"/>
</dbReference>
<evidence type="ECO:0000259" key="11">
    <source>
        <dbReference type="PROSITE" id="PS51233"/>
    </source>
</evidence>
<evidence type="ECO:0000256" key="6">
    <source>
        <dbReference type="ARBA" id="ARBA00022989"/>
    </source>
</evidence>
<dbReference type="InterPro" id="IPR003886">
    <property type="entry name" value="NIDO_dom"/>
</dbReference>
<dbReference type="Pfam" id="PF23263">
    <property type="entry name" value="C8-3_MUC4"/>
    <property type="match status" value="1"/>
</dbReference>
<accession>A0A2G8KZK5</accession>
<dbReference type="SMART" id="SM00179">
    <property type="entry name" value="EGF_CA"/>
    <property type="match status" value="2"/>
</dbReference>
<dbReference type="Gene3D" id="2.10.25.10">
    <property type="entry name" value="Laminin"/>
    <property type="match status" value="4"/>
</dbReference>